<accession>A0A8E1RJN0</accession>
<dbReference type="AlphaFoldDB" id="A0A8E1RJN0"/>
<dbReference type="Gene3D" id="3.40.50.300">
    <property type="entry name" value="P-loop containing nucleotide triphosphate hydrolases"/>
    <property type="match status" value="1"/>
</dbReference>
<dbReference type="Pfam" id="PF00437">
    <property type="entry name" value="T2SSE"/>
    <property type="match status" value="1"/>
</dbReference>
<gene>
    <name evidence="5" type="ORF">FC95_GL001875</name>
</gene>
<feature type="domain" description="Bacterial type II secretion system protein E" evidence="4">
    <location>
        <begin position="10"/>
        <end position="285"/>
    </location>
</feature>
<evidence type="ECO:0000256" key="3">
    <source>
        <dbReference type="ARBA" id="ARBA00022840"/>
    </source>
</evidence>
<dbReference type="CDD" id="cd01129">
    <property type="entry name" value="PulE-GspE-like"/>
    <property type="match status" value="1"/>
</dbReference>
<dbReference type="Gene3D" id="3.30.450.90">
    <property type="match status" value="1"/>
</dbReference>
<evidence type="ECO:0000256" key="2">
    <source>
        <dbReference type="ARBA" id="ARBA00022741"/>
    </source>
</evidence>
<dbReference type="EMBL" id="AYYV01000066">
    <property type="protein sequence ID" value="KRM50711.1"/>
    <property type="molecule type" value="Genomic_DNA"/>
</dbReference>
<dbReference type="InterPro" id="IPR047667">
    <property type="entry name" value="ATPase_ComGA"/>
</dbReference>
<dbReference type="PANTHER" id="PTHR30258">
    <property type="entry name" value="TYPE II SECRETION SYSTEM PROTEIN GSPE-RELATED"/>
    <property type="match status" value="1"/>
</dbReference>
<dbReference type="PANTHER" id="PTHR30258:SF2">
    <property type="entry name" value="COMG OPERON PROTEIN 1"/>
    <property type="match status" value="1"/>
</dbReference>
<evidence type="ECO:0000256" key="1">
    <source>
        <dbReference type="ARBA" id="ARBA00006611"/>
    </source>
</evidence>
<proteinExistence type="inferred from homology"/>
<dbReference type="NCBIfam" id="NF041000">
    <property type="entry name" value="ATPase_ComGA"/>
    <property type="match status" value="1"/>
</dbReference>
<comment type="similarity">
    <text evidence="1">Belongs to the GSP E family.</text>
</comment>
<dbReference type="InterPro" id="IPR027417">
    <property type="entry name" value="P-loop_NTPase"/>
</dbReference>
<dbReference type="GO" id="GO:0005886">
    <property type="term" value="C:plasma membrane"/>
    <property type="evidence" value="ECO:0007669"/>
    <property type="project" value="TreeGrafter"/>
</dbReference>
<comment type="caution">
    <text evidence="5">The sequence shown here is derived from an EMBL/GenBank/DDBJ whole genome shotgun (WGS) entry which is preliminary data.</text>
</comment>
<organism evidence="5 6">
    <name type="scientific">Lentilactobacillus kefiri DSM 20587 = JCM 5818</name>
    <dbReference type="NCBI Taxonomy" id="1423764"/>
    <lineage>
        <taxon>Bacteria</taxon>
        <taxon>Bacillati</taxon>
        <taxon>Bacillota</taxon>
        <taxon>Bacilli</taxon>
        <taxon>Lactobacillales</taxon>
        <taxon>Lactobacillaceae</taxon>
        <taxon>Lentilactobacillus</taxon>
    </lineage>
</organism>
<reference evidence="5 6" key="1">
    <citation type="journal article" date="2015" name="Genome Announc.">
        <title>Expanding the biotechnology potential of lactobacilli through comparative genomics of 213 strains and associated genera.</title>
        <authorList>
            <person name="Sun Z."/>
            <person name="Harris H.M."/>
            <person name="McCann A."/>
            <person name="Guo C."/>
            <person name="Argimon S."/>
            <person name="Zhang W."/>
            <person name="Yang X."/>
            <person name="Jeffery I.B."/>
            <person name="Cooney J.C."/>
            <person name="Kagawa T.F."/>
            <person name="Liu W."/>
            <person name="Song Y."/>
            <person name="Salvetti E."/>
            <person name="Wrobel A."/>
            <person name="Rasinkangas P."/>
            <person name="Parkhill J."/>
            <person name="Rea M.C."/>
            <person name="O'Sullivan O."/>
            <person name="Ritari J."/>
            <person name="Douillard F.P."/>
            <person name="Paul Ross R."/>
            <person name="Yang R."/>
            <person name="Briner A.E."/>
            <person name="Felis G.E."/>
            <person name="de Vos W.M."/>
            <person name="Barrangou R."/>
            <person name="Klaenhammer T.R."/>
            <person name="Caufield P.W."/>
            <person name="Cui Y."/>
            <person name="Zhang H."/>
            <person name="O'Toole P.W."/>
        </authorList>
    </citation>
    <scope>NUCLEOTIDE SEQUENCE [LARGE SCALE GENOMIC DNA]</scope>
    <source>
        <strain evidence="5 6">DSM 20587</strain>
    </source>
</reference>
<keyword evidence="3" id="KW-0067">ATP-binding</keyword>
<name>A0A8E1RJN0_LENKE</name>
<dbReference type="GO" id="GO:0005524">
    <property type="term" value="F:ATP binding"/>
    <property type="evidence" value="ECO:0007669"/>
    <property type="project" value="UniProtKB-KW"/>
</dbReference>
<evidence type="ECO:0000313" key="6">
    <source>
        <dbReference type="Proteomes" id="UP000051164"/>
    </source>
</evidence>
<dbReference type="Proteomes" id="UP000051164">
    <property type="component" value="Unassembled WGS sequence"/>
</dbReference>
<keyword evidence="2" id="KW-0547">Nucleotide-binding</keyword>
<evidence type="ECO:0000313" key="5">
    <source>
        <dbReference type="EMBL" id="KRM50711.1"/>
    </source>
</evidence>
<dbReference type="InterPro" id="IPR001482">
    <property type="entry name" value="T2SS/T4SS_dom"/>
</dbReference>
<sequence length="329" mass="37576">MREVKLMEMSQHVNLLLTDAVNKRASDIYFLPDNDGYLVKIRNQHQVTTWKRLSYLQARRMMNYCKYIADMALSEQRRPQIGSMDWSRGDERYFLRLSSVGNFNGLESLVIRIIYHLDDVQTAFFNEGQIQFISEMSRKRGLIVFSGLTGSGKTTTIYNLVKQLVTDQFVMTIEDPIEIKEPRFLQLQVNHDAGMDYTDLIKVGLRHRPDVFIVGEIRDSMTASAAIKAALSGHLVYTTVHAQDPLGVIERLKQLGISDAFISQALTGIAYQRLIPTVDGGQRAMLMAHELFELENLKSYDWSEWQDGLSTAVENKLVTPETAKRFELG</sequence>
<dbReference type="GO" id="GO:0016887">
    <property type="term" value="F:ATP hydrolysis activity"/>
    <property type="evidence" value="ECO:0007669"/>
    <property type="project" value="TreeGrafter"/>
</dbReference>
<evidence type="ECO:0000259" key="4">
    <source>
        <dbReference type="Pfam" id="PF00437"/>
    </source>
</evidence>
<protein>
    <submittedName>
        <fullName evidence="5">Type II secretion system protein E</fullName>
    </submittedName>
</protein>
<dbReference type="SUPFAM" id="SSF52540">
    <property type="entry name" value="P-loop containing nucleoside triphosphate hydrolases"/>
    <property type="match status" value="1"/>
</dbReference>